<name>A0A9W7EK85_9STRA</name>
<dbReference type="PRINTS" id="PR00625">
    <property type="entry name" value="JDOMAIN"/>
</dbReference>
<evidence type="ECO:0000259" key="4">
    <source>
        <dbReference type="PROSITE" id="PS50076"/>
    </source>
</evidence>
<dbReference type="PROSITE" id="PS50076">
    <property type="entry name" value="DNAJ_2"/>
    <property type="match status" value="1"/>
</dbReference>
<proteinExistence type="predicted"/>
<dbReference type="InterPro" id="IPR036869">
    <property type="entry name" value="J_dom_sf"/>
</dbReference>
<dbReference type="PANTHER" id="PTHR45188:SF2">
    <property type="entry name" value="DNAJ HOMOLOG SUBFAMILY C MEMBER 7"/>
    <property type="match status" value="1"/>
</dbReference>
<evidence type="ECO:0000256" key="3">
    <source>
        <dbReference type="SAM" id="MobiDB-lite"/>
    </source>
</evidence>
<evidence type="ECO:0000313" key="7">
    <source>
        <dbReference type="Proteomes" id="UP001165160"/>
    </source>
</evidence>
<dbReference type="InterPro" id="IPR001623">
    <property type="entry name" value="DnaJ_domain"/>
</dbReference>
<feature type="domain" description="J" evidence="4">
    <location>
        <begin position="45"/>
        <end position="116"/>
    </location>
</feature>
<feature type="region of interest" description="Disordered" evidence="3">
    <location>
        <begin position="188"/>
        <end position="207"/>
    </location>
</feature>
<dbReference type="AlphaFoldDB" id="A0A9W7EK85"/>
<evidence type="ECO:0000313" key="6">
    <source>
        <dbReference type="EMBL" id="GMH83929.1"/>
    </source>
</evidence>
<dbReference type="Pfam" id="PF00595">
    <property type="entry name" value="PDZ"/>
    <property type="match status" value="1"/>
</dbReference>
<dbReference type="Gene3D" id="2.30.42.10">
    <property type="match status" value="1"/>
</dbReference>
<evidence type="ECO:0000256" key="1">
    <source>
        <dbReference type="ARBA" id="ARBA00022737"/>
    </source>
</evidence>
<dbReference type="CDD" id="cd06257">
    <property type="entry name" value="DnaJ"/>
    <property type="match status" value="1"/>
</dbReference>
<evidence type="ECO:0000256" key="2">
    <source>
        <dbReference type="ARBA" id="ARBA00022803"/>
    </source>
</evidence>
<gene>
    <name evidence="6" type="ORF">TrVE_jg5476</name>
</gene>
<keyword evidence="1" id="KW-0677">Repeat</keyword>
<dbReference type="SMART" id="SM00271">
    <property type="entry name" value="DnaJ"/>
    <property type="match status" value="1"/>
</dbReference>
<accession>A0A9W7EK85</accession>
<keyword evidence="7" id="KW-1185">Reference proteome</keyword>
<reference evidence="7" key="1">
    <citation type="journal article" date="2023" name="Commun. Biol.">
        <title>Genome analysis of Parmales, the sister group of diatoms, reveals the evolutionary specialization of diatoms from phago-mixotrophs to photoautotrophs.</title>
        <authorList>
            <person name="Ban H."/>
            <person name="Sato S."/>
            <person name="Yoshikawa S."/>
            <person name="Yamada K."/>
            <person name="Nakamura Y."/>
            <person name="Ichinomiya M."/>
            <person name="Sato N."/>
            <person name="Blanc-Mathieu R."/>
            <person name="Endo H."/>
            <person name="Kuwata A."/>
            <person name="Ogata H."/>
        </authorList>
    </citation>
    <scope>NUCLEOTIDE SEQUENCE [LARGE SCALE GENOMIC DNA]</scope>
    <source>
        <strain evidence="7">NIES 3699</strain>
    </source>
</reference>
<dbReference type="Proteomes" id="UP001165160">
    <property type="component" value="Unassembled WGS sequence"/>
</dbReference>
<dbReference type="SUPFAM" id="SSF46565">
    <property type="entry name" value="Chaperone J-domain"/>
    <property type="match status" value="1"/>
</dbReference>
<evidence type="ECO:0008006" key="8">
    <source>
        <dbReference type="Google" id="ProtNLM"/>
    </source>
</evidence>
<keyword evidence="2" id="KW-0802">TPR repeat</keyword>
<dbReference type="PANTHER" id="PTHR45188">
    <property type="entry name" value="DNAJ PROTEIN P58IPK HOMOLOG"/>
    <property type="match status" value="1"/>
</dbReference>
<sequence>MKLIDSTPIRVESVVEGGQADRLGIIPGDRIFKMVEKREVSDDRDFYKILNLSRHATADDIKKSYRKSALEHHPDRHESTFSTDDKTSSLKTFLDVKAAYEVLSDPKLKESYDMETDMRDVDEPTDAITYDSFMATLAGGRGARFKITFIRSVDKLKVPPKKNDTTYTVVFGKETPAGMTLEEEVLSDSNSSSTHTHVKSITKGGQAERQGVGVGDRIFKIQGREAISHDNVIAKLRERGERTTVTFLRGEARSKKKNWHDNPLATAPMMFPFFLPL</sequence>
<dbReference type="Pfam" id="PF00226">
    <property type="entry name" value="DnaJ"/>
    <property type="match status" value="1"/>
</dbReference>
<dbReference type="Gene3D" id="1.10.287.110">
    <property type="entry name" value="DnaJ domain"/>
    <property type="match status" value="1"/>
</dbReference>
<feature type="domain" description="PDZ" evidence="5">
    <location>
        <begin position="166"/>
        <end position="251"/>
    </location>
</feature>
<dbReference type="EMBL" id="BRXX01000031">
    <property type="protein sequence ID" value="GMH83929.1"/>
    <property type="molecule type" value="Genomic_DNA"/>
</dbReference>
<dbReference type="SUPFAM" id="SSF50156">
    <property type="entry name" value="PDZ domain-like"/>
    <property type="match status" value="2"/>
</dbReference>
<dbReference type="SMART" id="SM00228">
    <property type="entry name" value="PDZ"/>
    <property type="match status" value="1"/>
</dbReference>
<dbReference type="InterPro" id="IPR036034">
    <property type="entry name" value="PDZ_sf"/>
</dbReference>
<comment type="caution">
    <text evidence="6">The sequence shown here is derived from an EMBL/GenBank/DDBJ whole genome shotgun (WGS) entry which is preliminary data.</text>
</comment>
<dbReference type="PROSITE" id="PS50106">
    <property type="entry name" value="PDZ"/>
    <property type="match status" value="1"/>
</dbReference>
<protein>
    <recommendedName>
        <fullName evidence="8">J domain-containing protein</fullName>
    </recommendedName>
</protein>
<evidence type="ECO:0000259" key="5">
    <source>
        <dbReference type="PROSITE" id="PS50106"/>
    </source>
</evidence>
<dbReference type="InterPro" id="IPR001478">
    <property type="entry name" value="PDZ"/>
</dbReference>
<organism evidence="6 7">
    <name type="scientific">Triparma verrucosa</name>
    <dbReference type="NCBI Taxonomy" id="1606542"/>
    <lineage>
        <taxon>Eukaryota</taxon>
        <taxon>Sar</taxon>
        <taxon>Stramenopiles</taxon>
        <taxon>Ochrophyta</taxon>
        <taxon>Bolidophyceae</taxon>
        <taxon>Parmales</taxon>
        <taxon>Triparmaceae</taxon>
        <taxon>Triparma</taxon>
    </lineage>
</organism>